<keyword evidence="4 5" id="KW-0472">Membrane</keyword>
<dbReference type="InterPro" id="IPR011701">
    <property type="entry name" value="MFS"/>
</dbReference>
<feature type="transmembrane region" description="Helical" evidence="5">
    <location>
        <begin position="7"/>
        <end position="24"/>
    </location>
</feature>
<feature type="transmembrane region" description="Helical" evidence="5">
    <location>
        <begin position="102"/>
        <end position="125"/>
    </location>
</feature>
<reference evidence="6 7" key="1">
    <citation type="submission" date="2017-02" db="EMBL/GenBank/DDBJ databases">
        <authorList>
            <person name="Peterson S.W."/>
        </authorList>
    </citation>
    <scope>NUCLEOTIDE SEQUENCE [LARGE SCALE GENOMIC DNA]</scope>
    <source>
        <strain evidence="6 7">LSP_Lj1</strain>
    </source>
</reference>
<keyword evidence="2 5" id="KW-0812">Transmembrane</keyword>
<evidence type="ECO:0000313" key="6">
    <source>
        <dbReference type="EMBL" id="SJN26965.1"/>
    </source>
</evidence>
<dbReference type="EMBL" id="FUKQ01000019">
    <property type="protein sequence ID" value="SJN26965.1"/>
    <property type="molecule type" value="Genomic_DNA"/>
</dbReference>
<feature type="transmembrane region" description="Helical" evidence="5">
    <location>
        <begin position="44"/>
        <end position="63"/>
    </location>
</feature>
<organism evidence="6 7">
    <name type="scientific">Luteococcus japonicus LSP_Lj1</name>
    <dbReference type="NCBI Taxonomy" id="1255658"/>
    <lineage>
        <taxon>Bacteria</taxon>
        <taxon>Bacillati</taxon>
        <taxon>Actinomycetota</taxon>
        <taxon>Actinomycetes</taxon>
        <taxon>Propionibacteriales</taxon>
        <taxon>Propionibacteriaceae</taxon>
        <taxon>Luteococcus</taxon>
    </lineage>
</organism>
<feature type="transmembrane region" description="Helical" evidence="5">
    <location>
        <begin position="257"/>
        <end position="276"/>
    </location>
</feature>
<feature type="transmembrane region" description="Helical" evidence="5">
    <location>
        <begin position="160"/>
        <end position="180"/>
    </location>
</feature>
<evidence type="ECO:0000256" key="1">
    <source>
        <dbReference type="ARBA" id="ARBA00004141"/>
    </source>
</evidence>
<accession>A0A1R4J5C1</accession>
<dbReference type="GO" id="GO:0022857">
    <property type="term" value="F:transmembrane transporter activity"/>
    <property type="evidence" value="ECO:0007669"/>
    <property type="project" value="InterPro"/>
</dbReference>
<feature type="transmembrane region" description="Helical" evidence="5">
    <location>
        <begin position="192"/>
        <end position="213"/>
    </location>
</feature>
<feature type="transmembrane region" description="Helical" evidence="5">
    <location>
        <begin position="132"/>
        <end position="154"/>
    </location>
</feature>
<dbReference type="GO" id="GO:0005886">
    <property type="term" value="C:plasma membrane"/>
    <property type="evidence" value="ECO:0007669"/>
    <property type="project" value="TreeGrafter"/>
</dbReference>
<dbReference type="Gene3D" id="1.20.1250.20">
    <property type="entry name" value="MFS general substrate transporter like domains"/>
    <property type="match status" value="1"/>
</dbReference>
<feature type="transmembrane region" description="Helical" evidence="5">
    <location>
        <begin position="351"/>
        <end position="370"/>
    </location>
</feature>
<dbReference type="Proteomes" id="UP000188342">
    <property type="component" value="Unassembled WGS sequence"/>
</dbReference>
<proteinExistence type="predicted"/>
<evidence type="ECO:0000313" key="7">
    <source>
        <dbReference type="Proteomes" id="UP000188342"/>
    </source>
</evidence>
<feature type="transmembrane region" description="Helical" evidence="5">
    <location>
        <begin position="409"/>
        <end position="425"/>
    </location>
</feature>
<gene>
    <name evidence="6" type="ORF">FM114_05425</name>
</gene>
<dbReference type="OrthoDB" id="9778875at2"/>
<feature type="transmembrane region" description="Helical" evidence="5">
    <location>
        <begin position="288"/>
        <end position="309"/>
    </location>
</feature>
<feature type="transmembrane region" description="Helical" evidence="5">
    <location>
        <begin position="382"/>
        <end position="403"/>
    </location>
</feature>
<dbReference type="Pfam" id="PF07690">
    <property type="entry name" value="MFS_1"/>
    <property type="match status" value="1"/>
</dbReference>
<comment type="subcellular location">
    <subcellularLocation>
        <location evidence="1">Membrane</location>
        <topology evidence="1">Multi-pass membrane protein</topology>
    </subcellularLocation>
</comment>
<feature type="transmembrane region" description="Helical" evidence="5">
    <location>
        <begin position="219"/>
        <end position="236"/>
    </location>
</feature>
<dbReference type="AlphaFoldDB" id="A0A1R4J5C1"/>
<dbReference type="STRING" id="1255658.FM114_05425"/>
<evidence type="ECO:0000256" key="4">
    <source>
        <dbReference type="ARBA" id="ARBA00023136"/>
    </source>
</evidence>
<dbReference type="PANTHER" id="PTHR23501">
    <property type="entry name" value="MAJOR FACILITATOR SUPERFAMILY"/>
    <property type="match status" value="1"/>
</dbReference>
<dbReference type="RefSeq" id="WP_094764168.1">
    <property type="nucleotide sequence ID" value="NZ_FUKQ01000019.1"/>
</dbReference>
<feature type="transmembrane region" description="Helical" evidence="5">
    <location>
        <begin position="75"/>
        <end position="96"/>
    </location>
</feature>
<evidence type="ECO:0000256" key="2">
    <source>
        <dbReference type="ARBA" id="ARBA00022692"/>
    </source>
</evidence>
<dbReference type="PANTHER" id="PTHR23501:SF154">
    <property type="entry name" value="MULTIDRUG-EFFLUX TRANSPORTER RV1634-RELATED"/>
    <property type="match status" value="1"/>
</dbReference>
<evidence type="ECO:0000256" key="3">
    <source>
        <dbReference type="ARBA" id="ARBA00022989"/>
    </source>
</evidence>
<keyword evidence="7" id="KW-1185">Reference proteome</keyword>
<sequence>MTARDRSWLLGGAMVVLELLAGMQTYVTSTVTPLLAAELGGHNLYGRAMAAVQAALFLTLPLSPWLIRRWGGSRVLAWLTPASVVAAVVAACAPTMESYIAARFTGALSSGAMAGVGMGIIAVQLRGRVRQLVLAANSVMWVLSSLVGPAYAAWLSAALSWRWALVAYLPALVAARWVIVSELRGREDSDKGSTPIPLAGALVLAVSIGLLGLRPAVDVVGASLALVALVGVVIGARRVLPSPVLDGSQGAPAAVRLLFWISLAHFGADGIIAIVAHDLLGFDAVRLGLLLTVGGLAWAVLGIVTGAWPAGRRRAGWQLPVGLVVIASGLGMTAFAAMGAVAWLWAGWVVVNLGMGLVYLDTLNLVFGAASQPGMGAAEAGMAVVVVESLAGAVAGTLATSVISGRPEQAWLLLIGLAVGVLPGLRQVRPALRSSSASITA</sequence>
<evidence type="ECO:0000256" key="5">
    <source>
        <dbReference type="SAM" id="Phobius"/>
    </source>
</evidence>
<dbReference type="SUPFAM" id="SSF103473">
    <property type="entry name" value="MFS general substrate transporter"/>
    <property type="match status" value="1"/>
</dbReference>
<name>A0A1R4J5C1_9ACTN</name>
<dbReference type="InterPro" id="IPR036259">
    <property type="entry name" value="MFS_trans_sf"/>
</dbReference>
<keyword evidence="3 5" id="KW-1133">Transmembrane helix</keyword>
<feature type="transmembrane region" description="Helical" evidence="5">
    <location>
        <begin position="321"/>
        <end position="345"/>
    </location>
</feature>
<protein>
    <submittedName>
        <fullName evidence="6">MFS transporter</fullName>
    </submittedName>
</protein>